<dbReference type="Proteomes" id="UP000006854">
    <property type="component" value="Chromosome"/>
</dbReference>
<evidence type="ECO:0000313" key="3">
    <source>
        <dbReference type="Proteomes" id="UP000006854"/>
    </source>
</evidence>
<dbReference type="KEGG" id="sve:SVEN_0979"/>
<keyword evidence="3" id="KW-1185">Reference proteome</keyword>
<proteinExistence type="predicted"/>
<dbReference type="HOGENOM" id="CLU_497740_0_0_11"/>
<dbReference type="eggNOG" id="COG1404">
    <property type="taxonomic scope" value="Bacteria"/>
</dbReference>
<protein>
    <submittedName>
        <fullName evidence="2">Peptidase S8 and S53, subtilisin, kexin,sedolisin</fullName>
    </submittedName>
</protein>
<sequence length="547" mass="55802">MLGMNDSSTPHPTAGPTNTGTGTSRPARRTLLRALALAGVVAGTSLSALPPVATASAAAPETYTLTIRHLDRAGTATGGYRTNVTGISGPGAEASASPYDASGTVTVRLPKGRYLLDSTLNGADAAAGTDWIVQPRLDLDHDMSVTVDARTTAPVDVRPPDSGARYLHSMAFVEATHEGTTRSANIMMSSAGLRVAHLGPSAESGSVKEWIDTYWSGARADYALGYTFTSARALTGLVRHPAAASLATVKVRGAAPGGAAGTGFVDIQPSAGPTVGLVQPLPLPGTATFLVTPERGRWDVGYAGPAAPDTPPNRYAANDFAVRAGATTTHTFDNAVFGPALDQAPGARPAAVRDGDTLSVDVPLLADGEGHVPSAPRFHGATTTLHRDGVLVGTRQGEPGRAAFTTTPGRAAYRLTATAARGDGTPASGRVTASWTFTSAAAPRPAALPLSTVRFAPALDLDGTAPAGALVRVPVTVQGEAARTGVRSLAVSMSADGGATWTRVPVTDGRAGFRNPGPGGTVSLRAELTDTEGNTLTQTQTHAYRTR</sequence>
<name>F2RBD8_STRVP</name>
<dbReference type="PROSITE" id="PS51318">
    <property type="entry name" value="TAT"/>
    <property type="match status" value="1"/>
</dbReference>
<feature type="compositionally biased region" description="Low complexity" evidence="1">
    <location>
        <begin position="9"/>
        <end position="25"/>
    </location>
</feature>
<evidence type="ECO:0000256" key="1">
    <source>
        <dbReference type="SAM" id="MobiDB-lite"/>
    </source>
</evidence>
<feature type="region of interest" description="Disordered" evidence="1">
    <location>
        <begin position="1"/>
        <end position="25"/>
    </location>
</feature>
<dbReference type="InterPro" id="IPR006311">
    <property type="entry name" value="TAT_signal"/>
</dbReference>
<reference evidence="2 3" key="1">
    <citation type="journal article" date="2011" name="BMC Genomics">
        <title>Genome-wide analysis of the role of GlnR in Streptomyces venezuelae provides new insights into global nitrogen regulation in actinomycetes.</title>
        <authorList>
            <person name="Pullan S.T."/>
            <person name="Bibb M.J."/>
            <person name="Merrick M."/>
        </authorList>
    </citation>
    <scope>NUCLEOTIDE SEQUENCE [LARGE SCALE GENOMIC DNA]</scope>
    <source>
        <strain evidence="3">ATCC 10712 / CBS 650.69 / DSM 40230 / JCM 4526 / NBRC 13096 / PD 04745</strain>
    </source>
</reference>
<dbReference type="EMBL" id="FR845719">
    <property type="protein sequence ID" value="CCA54266.1"/>
    <property type="molecule type" value="Genomic_DNA"/>
</dbReference>
<gene>
    <name evidence="2" type="ordered locus">SVEN_0979</name>
</gene>
<dbReference type="STRING" id="953739.SVEN_0979"/>
<accession>F2RBD8</accession>
<dbReference type="AlphaFoldDB" id="F2RBD8"/>
<organism evidence="2 3">
    <name type="scientific">Streptomyces venezuelae (strain ATCC 10712 / CBS 650.69 / DSM 40230 / JCM 4526 / NBRC 13096 / PD 04745)</name>
    <dbReference type="NCBI Taxonomy" id="953739"/>
    <lineage>
        <taxon>Bacteria</taxon>
        <taxon>Bacillati</taxon>
        <taxon>Actinomycetota</taxon>
        <taxon>Actinomycetes</taxon>
        <taxon>Kitasatosporales</taxon>
        <taxon>Streptomycetaceae</taxon>
        <taxon>Streptomyces</taxon>
    </lineage>
</organism>
<evidence type="ECO:0000313" key="2">
    <source>
        <dbReference type="EMBL" id="CCA54266.1"/>
    </source>
</evidence>
<dbReference type="PATRIC" id="fig|953739.5.peg.3025"/>